<dbReference type="SUPFAM" id="SSF158560">
    <property type="entry name" value="BH3980-like"/>
    <property type="match status" value="1"/>
</dbReference>
<dbReference type="RefSeq" id="WP_108717637.1">
    <property type="nucleotide sequence ID" value="NZ_VENP01000005.1"/>
</dbReference>
<protein>
    <submittedName>
        <fullName evidence="2">DUF1048 domain-containing protein</fullName>
    </submittedName>
</protein>
<dbReference type="EMBL" id="VENP01000005">
    <property type="protein sequence ID" value="TNU76616.1"/>
    <property type="molecule type" value="Genomic_DNA"/>
</dbReference>
<feature type="region of interest" description="Disordered" evidence="1">
    <location>
        <begin position="112"/>
        <end position="145"/>
    </location>
</feature>
<evidence type="ECO:0000313" key="3">
    <source>
        <dbReference type="Proteomes" id="UP000313849"/>
    </source>
</evidence>
<accession>A0A5C5BEV8</accession>
<keyword evidence="3" id="KW-1185">Reference proteome</keyword>
<sequence>MTGWIEKVTGPLEEKKRYRQHRARLRALPEPYRTAQEGVERYLMHAGGMVGGDSLVRMLDDLDEIFAGAVADRTPVRALVGEDPVAFVEDFLSGYAEGQWVAKERRRLVETIDRAAQADPSVPDGEAPDGEAPDGERPTSGGGAS</sequence>
<dbReference type="Proteomes" id="UP000313849">
    <property type="component" value="Unassembled WGS sequence"/>
</dbReference>
<evidence type="ECO:0000256" key="1">
    <source>
        <dbReference type="SAM" id="MobiDB-lite"/>
    </source>
</evidence>
<dbReference type="OrthoDB" id="8083683at2"/>
<organism evidence="2 3">
    <name type="scientific">Miniimonas arenae</name>
    <dbReference type="NCBI Taxonomy" id="676201"/>
    <lineage>
        <taxon>Bacteria</taxon>
        <taxon>Bacillati</taxon>
        <taxon>Actinomycetota</taxon>
        <taxon>Actinomycetes</taxon>
        <taxon>Micrococcales</taxon>
        <taxon>Beutenbergiaceae</taxon>
        <taxon>Miniimonas</taxon>
    </lineage>
</organism>
<dbReference type="InterPro" id="IPR008316">
    <property type="entry name" value="UCP029876"/>
</dbReference>
<gene>
    <name evidence="2" type="ORF">FH969_02685</name>
</gene>
<comment type="caution">
    <text evidence="2">The sequence shown here is derived from an EMBL/GenBank/DDBJ whole genome shotgun (WGS) entry which is preliminary data.</text>
</comment>
<dbReference type="Pfam" id="PF06304">
    <property type="entry name" value="DUF1048"/>
    <property type="match status" value="1"/>
</dbReference>
<name>A0A5C5BEV8_9MICO</name>
<evidence type="ECO:0000313" key="2">
    <source>
        <dbReference type="EMBL" id="TNU76616.1"/>
    </source>
</evidence>
<dbReference type="Gene3D" id="1.10.1900.10">
    <property type="entry name" value="c-terminal domain of poly(a) binding protein"/>
    <property type="match status" value="1"/>
</dbReference>
<proteinExistence type="predicted"/>
<dbReference type="AlphaFoldDB" id="A0A5C5BEV8"/>
<reference evidence="2 3" key="1">
    <citation type="submission" date="2019-06" db="EMBL/GenBank/DDBJ databases">
        <title>Draft genome sequence of Miniimonas arenae KCTC 19750T isolated from sea sand.</title>
        <authorList>
            <person name="Park S.-J."/>
        </authorList>
    </citation>
    <scope>NUCLEOTIDE SEQUENCE [LARGE SCALE GENOMIC DNA]</scope>
    <source>
        <strain evidence="2 3">KCTC 19750</strain>
    </source>
</reference>